<accession>A0A2S8FBV6</accession>
<organism evidence="1 2">
    <name type="scientific">Blastopirellula marina</name>
    <dbReference type="NCBI Taxonomy" id="124"/>
    <lineage>
        <taxon>Bacteria</taxon>
        <taxon>Pseudomonadati</taxon>
        <taxon>Planctomycetota</taxon>
        <taxon>Planctomycetia</taxon>
        <taxon>Pirellulales</taxon>
        <taxon>Pirellulaceae</taxon>
        <taxon>Blastopirellula</taxon>
    </lineage>
</organism>
<gene>
    <name evidence="1" type="ORF">C5Y83_26700</name>
</gene>
<evidence type="ECO:0000313" key="1">
    <source>
        <dbReference type="EMBL" id="PQO29646.1"/>
    </source>
</evidence>
<dbReference type="AlphaFoldDB" id="A0A2S8FBV6"/>
<evidence type="ECO:0000313" key="2">
    <source>
        <dbReference type="Proteomes" id="UP000238322"/>
    </source>
</evidence>
<protein>
    <submittedName>
        <fullName evidence="1">Uncharacterized protein</fullName>
    </submittedName>
</protein>
<dbReference type="EMBL" id="PUHY01000015">
    <property type="protein sequence ID" value="PQO29646.1"/>
    <property type="molecule type" value="Genomic_DNA"/>
</dbReference>
<sequence>METTKWCGVEHFIVSERYQGGMFGVNLRKFLSPEVLSVDRFSTTRIKKASSSDPSNILPRIEFQHLADLWLVNYDECLLLPSHCFPGMVT</sequence>
<dbReference type="Proteomes" id="UP000238322">
    <property type="component" value="Unassembled WGS sequence"/>
</dbReference>
<reference evidence="1 2" key="1">
    <citation type="submission" date="2018-02" db="EMBL/GenBank/DDBJ databases">
        <title>Comparative genomes isolates from brazilian mangrove.</title>
        <authorList>
            <person name="Araujo J.E."/>
            <person name="Taketani R.G."/>
            <person name="Silva M.C.P."/>
            <person name="Loureco M.V."/>
            <person name="Andreote F.D."/>
        </authorList>
    </citation>
    <scope>NUCLEOTIDE SEQUENCE [LARGE SCALE GENOMIC DNA]</scope>
    <source>
        <strain evidence="1 2">Hex-1 MGV</strain>
    </source>
</reference>
<proteinExistence type="predicted"/>
<name>A0A2S8FBV6_9BACT</name>
<comment type="caution">
    <text evidence="1">The sequence shown here is derived from an EMBL/GenBank/DDBJ whole genome shotgun (WGS) entry which is preliminary data.</text>
</comment>